<proteinExistence type="predicted"/>
<feature type="compositionally biased region" description="Basic residues" evidence="1">
    <location>
        <begin position="137"/>
        <end position="148"/>
    </location>
</feature>
<feature type="compositionally biased region" description="Polar residues" evidence="1">
    <location>
        <begin position="15"/>
        <end position="25"/>
    </location>
</feature>
<protein>
    <submittedName>
        <fullName evidence="2">Uncharacterized protein</fullName>
    </submittedName>
</protein>
<feature type="compositionally biased region" description="Low complexity" evidence="1">
    <location>
        <begin position="80"/>
        <end position="92"/>
    </location>
</feature>
<dbReference type="EMBL" id="CM000145">
    <property type="protein sequence ID" value="EEE68937.1"/>
    <property type="molecule type" value="Genomic_DNA"/>
</dbReference>
<feature type="region of interest" description="Disordered" evidence="1">
    <location>
        <begin position="74"/>
        <end position="148"/>
    </location>
</feature>
<evidence type="ECO:0000313" key="2">
    <source>
        <dbReference type="EMBL" id="EEE68937.1"/>
    </source>
</evidence>
<feature type="region of interest" description="Disordered" evidence="1">
    <location>
        <begin position="1"/>
        <end position="29"/>
    </location>
</feature>
<reference evidence="2" key="1">
    <citation type="journal article" date="2005" name="PLoS Biol.">
        <title>The genomes of Oryza sativa: a history of duplications.</title>
        <authorList>
            <person name="Yu J."/>
            <person name="Wang J."/>
            <person name="Lin W."/>
            <person name="Li S."/>
            <person name="Li H."/>
            <person name="Zhou J."/>
            <person name="Ni P."/>
            <person name="Dong W."/>
            <person name="Hu S."/>
            <person name="Zeng C."/>
            <person name="Zhang J."/>
            <person name="Zhang Y."/>
            <person name="Li R."/>
            <person name="Xu Z."/>
            <person name="Li S."/>
            <person name="Li X."/>
            <person name="Zheng H."/>
            <person name="Cong L."/>
            <person name="Lin L."/>
            <person name="Yin J."/>
            <person name="Geng J."/>
            <person name="Li G."/>
            <person name="Shi J."/>
            <person name="Liu J."/>
            <person name="Lv H."/>
            <person name="Li J."/>
            <person name="Wang J."/>
            <person name="Deng Y."/>
            <person name="Ran L."/>
            <person name="Shi X."/>
            <person name="Wang X."/>
            <person name="Wu Q."/>
            <person name="Li C."/>
            <person name="Ren X."/>
            <person name="Wang J."/>
            <person name="Wang X."/>
            <person name="Li D."/>
            <person name="Liu D."/>
            <person name="Zhang X."/>
            <person name="Ji Z."/>
            <person name="Zhao W."/>
            <person name="Sun Y."/>
            <person name="Zhang Z."/>
            <person name="Bao J."/>
            <person name="Han Y."/>
            <person name="Dong L."/>
            <person name="Ji J."/>
            <person name="Chen P."/>
            <person name="Wu S."/>
            <person name="Liu J."/>
            <person name="Xiao Y."/>
            <person name="Bu D."/>
            <person name="Tan J."/>
            <person name="Yang L."/>
            <person name="Ye C."/>
            <person name="Zhang J."/>
            <person name="Xu J."/>
            <person name="Zhou Y."/>
            <person name="Yu Y."/>
            <person name="Zhang B."/>
            <person name="Zhuang S."/>
            <person name="Wei H."/>
            <person name="Liu B."/>
            <person name="Lei M."/>
            <person name="Yu H."/>
            <person name="Li Y."/>
            <person name="Xu H."/>
            <person name="Wei S."/>
            <person name="He X."/>
            <person name="Fang L."/>
            <person name="Zhang Z."/>
            <person name="Zhang Y."/>
            <person name="Huang X."/>
            <person name="Su Z."/>
            <person name="Tong W."/>
            <person name="Li J."/>
            <person name="Tong Z."/>
            <person name="Li S."/>
            <person name="Ye J."/>
            <person name="Wang L."/>
            <person name="Fang L."/>
            <person name="Lei T."/>
            <person name="Chen C."/>
            <person name="Chen H."/>
            <person name="Xu Z."/>
            <person name="Li H."/>
            <person name="Huang H."/>
            <person name="Zhang F."/>
            <person name="Xu H."/>
            <person name="Li N."/>
            <person name="Zhao C."/>
            <person name="Li S."/>
            <person name="Dong L."/>
            <person name="Huang Y."/>
            <person name="Li L."/>
            <person name="Xi Y."/>
            <person name="Qi Q."/>
            <person name="Li W."/>
            <person name="Zhang B."/>
            <person name="Hu W."/>
            <person name="Zhang Y."/>
            <person name="Tian X."/>
            <person name="Jiao Y."/>
            <person name="Liang X."/>
            <person name="Jin J."/>
            <person name="Gao L."/>
            <person name="Zheng W."/>
            <person name="Hao B."/>
            <person name="Liu S."/>
            <person name="Wang W."/>
            <person name="Yuan L."/>
            <person name="Cao M."/>
            <person name="McDermott J."/>
            <person name="Samudrala R."/>
            <person name="Wang J."/>
            <person name="Wong G.K."/>
            <person name="Yang H."/>
        </authorList>
    </citation>
    <scope>NUCLEOTIDE SEQUENCE [LARGE SCALE GENOMIC DNA]</scope>
</reference>
<feature type="compositionally biased region" description="Low complexity" evidence="1">
    <location>
        <begin position="114"/>
        <end position="129"/>
    </location>
</feature>
<sequence>MGPKLRGRLAGGSPSLGSPESTTLAEWQGWGGGGGGGALVGRVAHDDVIAGGCIFSIYTDTGKAGQTSEVAADMGGGGLAPAPASARRAVAPWHLPPPAPGSGSSRASPKKLASMRSSVAPSSSLSPSPHEQLRREPPRRRMRCGVRR</sequence>
<reference evidence="2" key="2">
    <citation type="submission" date="2008-12" db="EMBL/GenBank/DDBJ databases">
        <title>Improved gene annotation of the rice (Oryza sativa) genomes.</title>
        <authorList>
            <person name="Wang J."/>
            <person name="Li R."/>
            <person name="Fan W."/>
            <person name="Huang Q."/>
            <person name="Zhang J."/>
            <person name="Zhou Y."/>
            <person name="Hu Y."/>
            <person name="Zi S."/>
            <person name="Li J."/>
            <person name="Ni P."/>
            <person name="Zheng H."/>
            <person name="Zhang Y."/>
            <person name="Zhao M."/>
            <person name="Hao Q."/>
            <person name="McDermott J."/>
            <person name="Samudrala R."/>
            <person name="Kristiansen K."/>
            <person name="Wong G.K.-S."/>
        </authorList>
    </citation>
    <scope>NUCLEOTIDE SEQUENCE</scope>
</reference>
<name>B9G1M0_ORYSJ</name>
<gene>
    <name evidence="2" type="ORF">OsJ_27814</name>
</gene>
<dbReference type="AlphaFoldDB" id="B9G1M0"/>
<accession>B9G1M0</accession>
<evidence type="ECO:0000256" key="1">
    <source>
        <dbReference type="SAM" id="MobiDB-lite"/>
    </source>
</evidence>
<organism evidence="2">
    <name type="scientific">Oryza sativa subsp. japonica</name>
    <name type="common">Rice</name>
    <dbReference type="NCBI Taxonomy" id="39947"/>
    <lineage>
        <taxon>Eukaryota</taxon>
        <taxon>Viridiplantae</taxon>
        <taxon>Streptophyta</taxon>
        <taxon>Embryophyta</taxon>
        <taxon>Tracheophyta</taxon>
        <taxon>Spermatophyta</taxon>
        <taxon>Magnoliopsida</taxon>
        <taxon>Liliopsida</taxon>
        <taxon>Poales</taxon>
        <taxon>Poaceae</taxon>
        <taxon>BOP clade</taxon>
        <taxon>Oryzoideae</taxon>
        <taxon>Oryzeae</taxon>
        <taxon>Oryzinae</taxon>
        <taxon>Oryza</taxon>
        <taxon>Oryza sativa</taxon>
    </lineage>
</organism>
<dbReference type="Proteomes" id="UP000007752">
    <property type="component" value="Chromosome 8"/>
</dbReference>